<dbReference type="InterPro" id="IPR001661">
    <property type="entry name" value="Glyco_hydro_37"/>
</dbReference>
<keyword evidence="4" id="KW-0732">Signal</keyword>
<dbReference type="Pfam" id="PF07492">
    <property type="entry name" value="Trehalase_Ca-bi"/>
    <property type="match status" value="1"/>
</dbReference>
<dbReference type="InterPro" id="IPR008928">
    <property type="entry name" value="6-hairpin_glycosidase_sf"/>
</dbReference>
<feature type="signal peptide" evidence="4">
    <location>
        <begin position="1"/>
        <end position="21"/>
    </location>
</feature>
<sequence>MLNLKFKYIVLLMLPALFVTCTDEKETSYLGHQQTLDKLILQEDTDGDKKITVDDKGPKQFEFVDSNGEANLIKGTYHLSNLLQELAIAEKEDTISLDKITESPSHRISRLIKTRYWDNLTRSVDKNGLAKVLEDTKSETDSFRLYVPYKDQEAITYFESIKSEIPKLKIITLPEDITPEYVKTLNEIPGILNLAHSKDEKGNYQAKPFVVPGGRFNEMYGWDSYFESVGLLIDDRADLAMSMADNFGYQIEHYGKILNANRSYYLTRTQPPFFSSLVREIYEQNPKVSRDWLSNNLKMIIKEYETVWMEKGVRLTETGLSRFYGEGIGIPPETEAGHFDFILNKYAEKYDLSLEEFTKKYNSGEIEDQELDLYFTHDRSMRESGHDTSNRLDDVCVHLNTVGINSLLYKYEQDIAYLIREAFQDIFVVDHTKYTSFMWLTKAEKRKKLINNLLWDAEKEVYYDYNFLSKTQQKIESATNYYPLWAGLCSKEQAASLVNSLFNNLVQKGGIAATTDISNKEDPNAPQRQWDYPNGWAPHQMMIWRGLINYGYEKEAQELVYRWLWMITKNAVNFNGTIPEKYDVVKCTHKVYAEYGNVGTEFDYITPSGFGWMNASYQLGLSFLDKKLKSQLDQLVDPDDIFIRKGK</sequence>
<dbReference type="InterPro" id="IPR018232">
    <property type="entry name" value="Glyco_hydro_37_CS"/>
</dbReference>
<dbReference type="PROSITE" id="PS00927">
    <property type="entry name" value="TREHALASE_1"/>
    <property type="match status" value="1"/>
</dbReference>
<reference evidence="7" key="1">
    <citation type="journal article" date="2019" name="Int. J. Syst. Evol. Microbiol.">
        <title>The Global Catalogue of Microorganisms (GCM) 10K type strain sequencing project: providing services to taxonomists for standard genome sequencing and annotation.</title>
        <authorList>
            <consortium name="The Broad Institute Genomics Platform"/>
            <consortium name="The Broad Institute Genome Sequencing Center for Infectious Disease"/>
            <person name="Wu L."/>
            <person name="Ma J."/>
        </authorList>
    </citation>
    <scope>NUCLEOTIDE SEQUENCE [LARGE SCALE GENOMIC DNA]</scope>
    <source>
        <strain evidence="7">KCTC 52274</strain>
    </source>
</reference>
<dbReference type="SUPFAM" id="SSF48208">
    <property type="entry name" value="Six-hairpin glycosidases"/>
    <property type="match status" value="1"/>
</dbReference>
<protein>
    <submittedName>
        <fullName evidence="6">Trehalase family glycosidase</fullName>
    </submittedName>
</protein>
<dbReference type="Pfam" id="PF01204">
    <property type="entry name" value="Trehalase"/>
    <property type="match status" value="1"/>
</dbReference>
<dbReference type="Gene3D" id="1.50.10.10">
    <property type="match status" value="1"/>
</dbReference>
<evidence type="ECO:0000256" key="1">
    <source>
        <dbReference type="ARBA" id="ARBA00001576"/>
    </source>
</evidence>
<comment type="caution">
    <text evidence="6">The sequence shown here is derived from an EMBL/GenBank/DDBJ whole genome shotgun (WGS) entry which is preliminary data.</text>
</comment>
<keyword evidence="2" id="KW-0378">Hydrolase</keyword>
<name>A0ABW5LKX2_9FLAO</name>
<evidence type="ECO:0000313" key="7">
    <source>
        <dbReference type="Proteomes" id="UP001597319"/>
    </source>
</evidence>
<evidence type="ECO:0000256" key="4">
    <source>
        <dbReference type="SAM" id="SignalP"/>
    </source>
</evidence>
<evidence type="ECO:0000256" key="2">
    <source>
        <dbReference type="ARBA" id="ARBA00022801"/>
    </source>
</evidence>
<dbReference type="PANTHER" id="PTHR23403:SF6">
    <property type="entry name" value="CYTOSOLIC NEUTRAL TREHALASE-RELATED"/>
    <property type="match status" value="1"/>
</dbReference>
<dbReference type="InterPro" id="IPR011120">
    <property type="entry name" value="Trehalase_Ca-bd"/>
</dbReference>
<dbReference type="EMBL" id="JBHULE010000019">
    <property type="protein sequence ID" value="MFD2564082.1"/>
    <property type="molecule type" value="Genomic_DNA"/>
</dbReference>
<accession>A0ABW5LKX2</accession>
<keyword evidence="3 6" id="KW-0326">Glycosidase</keyword>
<proteinExistence type="predicted"/>
<keyword evidence="7" id="KW-1185">Reference proteome</keyword>
<evidence type="ECO:0000256" key="3">
    <source>
        <dbReference type="ARBA" id="ARBA00023295"/>
    </source>
</evidence>
<feature type="chain" id="PRO_5046794279" evidence="4">
    <location>
        <begin position="22"/>
        <end position="647"/>
    </location>
</feature>
<dbReference type="PROSITE" id="PS00928">
    <property type="entry name" value="TREHALASE_2"/>
    <property type="match status" value="1"/>
</dbReference>
<dbReference type="PANTHER" id="PTHR23403">
    <property type="entry name" value="TREHALASE"/>
    <property type="match status" value="1"/>
</dbReference>
<comment type="catalytic activity">
    <reaction evidence="1">
        <text>alpha,alpha-trehalose + H2O = alpha-D-glucose + beta-D-glucose</text>
        <dbReference type="Rhea" id="RHEA:32675"/>
        <dbReference type="ChEBI" id="CHEBI:15377"/>
        <dbReference type="ChEBI" id="CHEBI:15903"/>
        <dbReference type="ChEBI" id="CHEBI:16551"/>
        <dbReference type="ChEBI" id="CHEBI:17925"/>
        <dbReference type="EC" id="3.2.1.28"/>
    </reaction>
</comment>
<evidence type="ECO:0000313" key="6">
    <source>
        <dbReference type="EMBL" id="MFD2564082.1"/>
    </source>
</evidence>
<dbReference type="PRINTS" id="PR00744">
    <property type="entry name" value="GLHYDRLASE37"/>
</dbReference>
<dbReference type="GO" id="GO:0016798">
    <property type="term" value="F:hydrolase activity, acting on glycosyl bonds"/>
    <property type="evidence" value="ECO:0007669"/>
    <property type="project" value="UniProtKB-KW"/>
</dbReference>
<feature type="domain" description="Neutral trehalase Ca2+ binding" evidence="5">
    <location>
        <begin position="36"/>
        <end position="62"/>
    </location>
</feature>
<organism evidence="6 7">
    <name type="scientific">Aquimarina rubra</name>
    <dbReference type="NCBI Taxonomy" id="1920033"/>
    <lineage>
        <taxon>Bacteria</taxon>
        <taxon>Pseudomonadati</taxon>
        <taxon>Bacteroidota</taxon>
        <taxon>Flavobacteriia</taxon>
        <taxon>Flavobacteriales</taxon>
        <taxon>Flavobacteriaceae</taxon>
        <taxon>Aquimarina</taxon>
    </lineage>
</organism>
<dbReference type="Proteomes" id="UP001597319">
    <property type="component" value="Unassembled WGS sequence"/>
</dbReference>
<gene>
    <name evidence="6" type="ORF">ACFSR1_15485</name>
</gene>
<dbReference type="InterPro" id="IPR012341">
    <property type="entry name" value="6hp_glycosidase-like_sf"/>
</dbReference>
<evidence type="ECO:0000259" key="5">
    <source>
        <dbReference type="Pfam" id="PF07492"/>
    </source>
</evidence>
<dbReference type="RefSeq" id="WP_378293927.1">
    <property type="nucleotide sequence ID" value="NZ_JBHULE010000019.1"/>
</dbReference>